<dbReference type="SUPFAM" id="SSF57756">
    <property type="entry name" value="Retrovirus zinc finger-like domains"/>
    <property type="match status" value="1"/>
</dbReference>
<reference evidence="3" key="1">
    <citation type="submission" date="2021-12" db="EMBL/GenBank/DDBJ databases">
        <authorList>
            <person name="King R."/>
        </authorList>
    </citation>
    <scope>NUCLEOTIDE SEQUENCE</scope>
</reference>
<keyword evidence="1" id="KW-0862">Zinc</keyword>
<dbReference type="GO" id="GO:0008270">
    <property type="term" value="F:zinc ion binding"/>
    <property type="evidence" value="ECO:0007669"/>
    <property type="project" value="UniProtKB-KW"/>
</dbReference>
<dbReference type="Gene3D" id="4.10.60.10">
    <property type="entry name" value="Zinc finger, CCHC-type"/>
    <property type="match status" value="1"/>
</dbReference>
<keyword evidence="1" id="KW-0863">Zinc-finger</keyword>
<dbReference type="SMART" id="SM00343">
    <property type="entry name" value="ZnF_C2HC"/>
    <property type="match status" value="2"/>
</dbReference>
<dbReference type="Proteomes" id="UP001154078">
    <property type="component" value="Chromosome 5"/>
</dbReference>
<proteinExistence type="predicted"/>
<evidence type="ECO:0000256" key="1">
    <source>
        <dbReference type="PROSITE-ProRule" id="PRU00047"/>
    </source>
</evidence>
<dbReference type="InterPro" id="IPR001878">
    <property type="entry name" value="Znf_CCHC"/>
</dbReference>
<organism evidence="3 4">
    <name type="scientific">Brassicogethes aeneus</name>
    <name type="common">Rape pollen beetle</name>
    <name type="synonym">Meligethes aeneus</name>
    <dbReference type="NCBI Taxonomy" id="1431903"/>
    <lineage>
        <taxon>Eukaryota</taxon>
        <taxon>Metazoa</taxon>
        <taxon>Ecdysozoa</taxon>
        <taxon>Arthropoda</taxon>
        <taxon>Hexapoda</taxon>
        <taxon>Insecta</taxon>
        <taxon>Pterygota</taxon>
        <taxon>Neoptera</taxon>
        <taxon>Endopterygota</taxon>
        <taxon>Coleoptera</taxon>
        <taxon>Polyphaga</taxon>
        <taxon>Cucujiformia</taxon>
        <taxon>Nitidulidae</taxon>
        <taxon>Meligethinae</taxon>
        <taxon>Brassicogethes</taxon>
    </lineage>
</organism>
<keyword evidence="1" id="KW-0479">Metal-binding</keyword>
<feature type="domain" description="CCHC-type" evidence="2">
    <location>
        <begin position="39"/>
        <end position="55"/>
    </location>
</feature>
<gene>
    <name evidence="3" type="ORF">MELIAE_LOCUS7476</name>
</gene>
<evidence type="ECO:0000313" key="4">
    <source>
        <dbReference type="Proteomes" id="UP001154078"/>
    </source>
</evidence>
<dbReference type="AlphaFoldDB" id="A0A9P0B791"/>
<dbReference type="OrthoDB" id="6819210at2759"/>
<dbReference type="Pfam" id="PF00098">
    <property type="entry name" value="zf-CCHC"/>
    <property type="match status" value="1"/>
</dbReference>
<sequence length="289" mass="32364">MVQKKYQPPPKRNISTLEPDLAFLSRDVQVNRGAVEEFRCFKCNGVGHMKRDCQSRYPKELVCHGCGKPGVIRPNCPQCSKNAKAGSSATVCAPAYRIVRLEAVSATLSVTPGRINMQHSKQMIPRYQTQDAIQAIIFVDTRSRSTKLSVRRHTGSCGLKQFQQLYRTVCAPAYRIVRLEAVSATLSVTPGRINMQHSKQMIPRYQTQDAIQAIIFVDTRSRSTSKCKTVCAPAYRIVRLEAVSATLSVTPGRINMQHSKQMIPRYQTQDAIQAIIFVDTRSRSTGKCK</sequence>
<dbReference type="GO" id="GO:0003676">
    <property type="term" value="F:nucleic acid binding"/>
    <property type="evidence" value="ECO:0007669"/>
    <property type="project" value="InterPro"/>
</dbReference>
<keyword evidence="4" id="KW-1185">Reference proteome</keyword>
<evidence type="ECO:0000313" key="3">
    <source>
        <dbReference type="EMBL" id="CAH0556567.1"/>
    </source>
</evidence>
<dbReference type="InterPro" id="IPR036875">
    <property type="entry name" value="Znf_CCHC_sf"/>
</dbReference>
<evidence type="ECO:0000259" key="2">
    <source>
        <dbReference type="PROSITE" id="PS50158"/>
    </source>
</evidence>
<accession>A0A9P0B791</accession>
<protein>
    <recommendedName>
        <fullName evidence="2">CCHC-type domain-containing protein</fullName>
    </recommendedName>
</protein>
<name>A0A9P0B791_BRAAE</name>
<dbReference type="PROSITE" id="PS50158">
    <property type="entry name" value="ZF_CCHC"/>
    <property type="match status" value="1"/>
</dbReference>
<dbReference type="EMBL" id="OV121136">
    <property type="protein sequence ID" value="CAH0556567.1"/>
    <property type="molecule type" value="Genomic_DNA"/>
</dbReference>